<sequence length="95" mass="10957">MILFCEYAIPEPNRETFRSWAAARPELWQGGELMENVTQPGVFVEIWPVADESAALRKQKERLDGRSDWKQIEAWVKGGAEGVRVWTFRPIIPRG</sequence>
<evidence type="ECO:0000313" key="2">
    <source>
        <dbReference type="Proteomes" id="UP000269097"/>
    </source>
</evidence>
<dbReference type="RefSeq" id="WP_123039414.1">
    <property type="nucleotide sequence ID" value="NZ_CP033433.1"/>
</dbReference>
<dbReference type="KEGG" id="coh:EAV92_01335"/>
<dbReference type="Proteomes" id="UP000269097">
    <property type="component" value="Chromosome"/>
</dbReference>
<gene>
    <name evidence="1" type="ORF">EAV92_01335</name>
</gene>
<dbReference type="AlphaFoldDB" id="A0A3G3JSZ7"/>
<dbReference type="EMBL" id="CP033433">
    <property type="protein sequence ID" value="AYQ71350.1"/>
    <property type="molecule type" value="Genomic_DNA"/>
</dbReference>
<accession>A0A3G3JSZ7</accession>
<name>A0A3G3JSZ7_9BACL</name>
<evidence type="ECO:0008006" key="3">
    <source>
        <dbReference type="Google" id="ProtNLM"/>
    </source>
</evidence>
<keyword evidence="2" id="KW-1185">Reference proteome</keyword>
<proteinExistence type="predicted"/>
<reference evidence="1 2" key="1">
    <citation type="submission" date="2018-10" db="EMBL/GenBank/DDBJ databases">
        <title>Genome Sequence of Cohnella sp.</title>
        <authorList>
            <person name="Srinivasan S."/>
            <person name="Kim M.K."/>
        </authorList>
    </citation>
    <scope>NUCLEOTIDE SEQUENCE [LARGE SCALE GENOMIC DNA]</scope>
    <source>
        <strain evidence="1 2">18JY8-7</strain>
    </source>
</reference>
<evidence type="ECO:0000313" key="1">
    <source>
        <dbReference type="EMBL" id="AYQ71350.1"/>
    </source>
</evidence>
<organism evidence="1 2">
    <name type="scientific">Cohnella candidum</name>
    <dbReference type="NCBI Taxonomy" id="2674991"/>
    <lineage>
        <taxon>Bacteria</taxon>
        <taxon>Bacillati</taxon>
        <taxon>Bacillota</taxon>
        <taxon>Bacilli</taxon>
        <taxon>Bacillales</taxon>
        <taxon>Paenibacillaceae</taxon>
        <taxon>Cohnella</taxon>
    </lineage>
</organism>
<protein>
    <recommendedName>
        <fullName evidence="3">NIPSNAP domain-containing protein</fullName>
    </recommendedName>
</protein>